<protein>
    <submittedName>
        <fullName evidence="2">Glycosyl transferase family 1</fullName>
    </submittedName>
</protein>
<accession>A0A069PIK6</accession>
<dbReference type="Proteomes" id="UP000027466">
    <property type="component" value="Unassembled WGS sequence"/>
</dbReference>
<dbReference type="Gene3D" id="3.40.50.2000">
    <property type="entry name" value="Glycogen Phosphorylase B"/>
    <property type="match status" value="2"/>
</dbReference>
<dbReference type="Pfam" id="PF13477">
    <property type="entry name" value="Glyco_trans_4_2"/>
    <property type="match status" value="1"/>
</dbReference>
<keyword evidence="2" id="KW-0808">Transferase</keyword>
<dbReference type="PANTHER" id="PTHR12526:SF638">
    <property type="entry name" value="SPORE COAT PROTEIN SA"/>
    <property type="match status" value="1"/>
</dbReference>
<name>A0A069PIK6_9BURK</name>
<evidence type="ECO:0000313" key="2">
    <source>
        <dbReference type="EMBL" id="KDR40440.1"/>
    </source>
</evidence>
<dbReference type="EMBL" id="JFHC01000040">
    <property type="protein sequence ID" value="KDR40440.1"/>
    <property type="molecule type" value="Genomic_DNA"/>
</dbReference>
<dbReference type="RefSeq" id="WP_035934372.1">
    <property type="nucleotide sequence ID" value="NZ_CADFFX010000010.1"/>
</dbReference>
<evidence type="ECO:0000259" key="1">
    <source>
        <dbReference type="Pfam" id="PF13477"/>
    </source>
</evidence>
<dbReference type="Pfam" id="PF13692">
    <property type="entry name" value="Glyco_trans_1_4"/>
    <property type="match status" value="1"/>
</dbReference>
<dbReference type="STRING" id="60547.GCA_000751215_03830"/>
<evidence type="ECO:0000313" key="3">
    <source>
        <dbReference type="Proteomes" id="UP000027466"/>
    </source>
</evidence>
<dbReference type="GO" id="GO:0016757">
    <property type="term" value="F:glycosyltransferase activity"/>
    <property type="evidence" value="ECO:0007669"/>
    <property type="project" value="TreeGrafter"/>
</dbReference>
<dbReference type="CDD" id="cd03808">
    <property type="entry name" value="GT4_CapM-like"/>
    <property type="match status" value="1"/>
</dbReference>
<organism evidence="2 3">
    <name type="scientific">Caballeronia glathei</name>
    <dbReference type="NCBI Taxonomy" id="60547"/>
    <lineage>
        <taxon>Bacteria</taxon>
        <taxon>Pseudomonadati</taxon>
        <taxon>Pseudomonadota</taxon>
        <taxon>Betaproteobacteria</taxon>
        <taxon>Burkholderiales</taxon>
        <taxon>Burkholderiaceae</taxon>
        <taxon>Caballeronia</taxon>
    </lineage>
</organism>
<gene>
    <name evidence="2" type="ORF">BG61_25515</name>
</gene>
<comment type="caution">
    <text evidence="2">The sequence shown here is derived from an EMBL/GenBank/DDBJ whole genome shotgun (WGS) entry which is preliminary data.</text>
</comment>
<proteinExistence type="predicted"/>
<dbReference type="AlphaFoldDB" id="A0A069PIK6"/>
<dbReference type="InterPro" id="IPR028098">
    <property type="entry name" value="Glyco_trans_4-like_N"/>
</dbReference>
<dbReference type="PANTHER" id="PTHR12526">
    <property type="entry name" value="GLYCOSYLTRANSFERASE"/>
    <property type="match status" value="1"/>
</dbReference>
<sequence>MNGRKVVLFANTDWYLYNFRLSLAEKLRQEGYEVVLLSPPGDSGPKLQALGFRWEAMPMNRRSLNPLREVGVLAWLVRFLRREKPDLVHGFTIKSAVYGSLASRMAGVPARINAVAGMGYVFTSRDLKARVLRPVVRQMMRFALNGRGSALVLQNPDDVALFRKARLVDDRSIRLIKGSGVDCSRFAARPQSGEDAEGPLRIVLAARLLWDKGIAEYVEAARTLKSEGRSVRFLLAGSPDEGNPASVSRELVGQWAGEGLLTWLGHVGDMPKLLSEVDVVVLPSYREGLPKTLIEAAACALPLVTTDAPGCREVVSRSGEDGLLIPVRDAAALADAIRLLDDDRALCRRLGLAARAKALSEFDETIVIGKTLRVYSDLLDAPRLDVGVANQSERRA</sequence>
<reference evidence="2 3" key="1">
    <citation type="submission" date="2014-03" db="EMBL/GenBank/DDBJ databases">
        <title>Draft Genome Sequences of Four Burkholderia Strains.</title>
        <authorList>
            <person name="Liu X.Y."/>
            <person name="Li C.X."/>
            <person name="Xu J.H."/>
        </authorList>
    </citation>
    <scope>NUCLEOTIDE SEQUENCE [LARGE SCALE GENOMIC DNA]</scope>
    <source>
        <strain evidence="2 3">DSM 50014</strain>
    </source>
</reference>
<keyword evidence="3" id="KW-1185">Reference proteome</keyword>
<dbReference type="SUPFAM" id="SSF53756">
    <property type="entry name" value="UDP-Glycosyltransferase/glycogen phosphorylase"/>
    <property type="match status" value="1"/>
</dbReference>
<feature type="domain" description="Glycosyltransferase subfamily 4-like N-terminal" evidence="1">
    <location>
        <begin position="5"/>
        <end position="145"/>
    </location>
</feature>